<dbReference type="Proteomes" id="UP000886520">
    <property type="component" value="Chromosome 7"/>
</dbReference>
<protein>
    <recommendedName>
        <fullName evidence="5">Delta(3)-Delta(2)-enoyl-CoA isomerase</fullName>
        <ecNumber evidence="5">5.3.3.8</ecNumber>
    </recommendedName>
</protein>
<gene>
    <name evidence="7" type="ORF">GOP47_0007898</name>
</gene>
<reference evidence="7" key="1">
    <citation type="submission" date="2021-01" db="EMBL/GenBank/DDBJ databases">
        <title>Adiantum capillus-veneris genome.</title>
        <authorList>
            <person name="Fang Y."/>
            <person name="Liao Q."/>
        </authorList>
    </citation>
    <scope>NUCLEOTIDE SEQUENCE</scope>
    <source>
        <strain evidence="7">H3</strain>
        <tissue evidence="7">Leaf</tissue>
    </source>
</reference>
<comment type="catalytic activity">
    <reaction evidence="1">
        <text>a (3Z)-enoyl-CoA = a 4-saturated (2E)-enoyl-CoA</text>
        <dbReference type="Rhea" id="RHEA:45900"/>
        <dbReference type="ChEBI" id="CHEBI:85097"/>
        <dbReference type="ChEBI" id="CHEBI:85489"/>
        <dbReference type="EC" id="5.3.3.8"/>
    </reaction>
</comment>
<dbReference type="SUPFAM" id="SSF52096">
    <property type="entry name" value="ClpP/crotonase"/>
    <property type="match status" value="1"/>
</dbReference>
<keyword evidence="8" id="KW-1185">Reference proteome</keyword>
<comment type="pathway">
    <text evidence="3">Lipid metabolism; fatty acid beta-oxidation.</text>
</comment>
<dbReference type="OrthoDB" id="410701at2759"/>
<evidence type="ECO:0000313" key="7">
    <source>
        <dbReference type="EMBL" id="KAI5078074.1"/>
    </source>
</evidence>
<sequence length="240" mass="26487">MLGLFFSAGMCSLERFGSILVLRLTGETEHRFSPALCSQLRQHIATAAASDARALVTTNDGKYFSNGLDLEWTKPEPQTRVPYILRELERLVLDLLKLNMPTYAAICGHAAAGGLLFAMAHDHRIMRKDRGFLYSAAVDINFVLPPGSSALLRAKMAPKVFKDMILQGVKYTGIMANEVGLVDSLQEDSAATLKEALDQASKFVERPWEKAAYAGLRLSMYPELIERLERESSSGGFITV</sequence>
<evidence type="ECO:0000256" key="2">
    <source>
        <dbReference type="ARBA" id="ARBA00000765"/>
    </source>
</evidence>
<dbReference type="Gene3D" id="3.90.226.10">
    <property type="entry name" value="2-enoyl-CoA Hydratase, Chain A, domain 1"/>
    <property type="match status" value="1"/>
</dbReference>
<evidence type="ECO:0000256" key="3">
    <source>
        <dbReference type="ARBA" id="ARBA00005005"/>
    </source>
</evidence>
<dbReference type="EMBL" id="JABFUD020000007">
    <property type="protein sequence ID" value="KAI5078074.1"/>
    <property type="molecule type" value="Genomic_DNA"/>
</dbReference>
<accession>A0A9D4V1P6</accession>
<dbReference type="InterPro" id="IPR001753">
    <property type="entry name" value="Enoyl-CoA_hydra/iso"/>
</dbReference>
<comment type="caution">
    <text evidence="7">The sequence shown here is derived from an EMBL/GenBank/DDBJ whole genome shotgun (WGS) entry which is preliminary data.</text>
</comment>
<dbReference type="GO" id="GO:0004165">
    <property type="term" value="F:delta(3)-delta(2)-enoyl-CoA isomerase activity"/>
    <property type="evidence" value="ECO:0007669"/>
    <property type="project" value="UniProtKB-EC"/>
</dbReference>
<proteinExistence type="inferred from homology"/>
<keyword evidence="6" id="KW-0443">Lipid metabolism</keyword>
<dbReference type="EC" id="5.3.3.8" evidence="5"/>
<organism evidence="7 8">
    <name type="scientific">Adiantum capillus-veneris</name>
    <name type="common">Maidenhair fern</name>
    <dbReference type="NCBI Taxonomy" id="13818"/>
    <lineage>
        <taxon>Eukaryota</taxon>
        <taxon>Viridiplantae</taxon>
        <taxon>Streptophyta</taxon>
        <taxon>Embryophyta</taxon>
        <taxon>Tracheophyta</taxon>
        <taxon>Polypodiopsida</taxon>
        <taxon>Polypodiidae</taxon>
        <taxon>Polypodiales</taxon>
        <taxon>Pteridineae</taxon>
        <taxon>Pteridaceae</taxon>
        <taxon>Vittarioideae</taxon>
        <taxon>Adiantum</taxon>
    </lineage>
</organism>
<evidence type="ECO:0000256" key="4">
    <source>
        <dbReference type="ARBA" id="ARBA00005254"/>
    </source>
</evidence>
<comment type="similarity">
    <text evidence="4">Belongs to the enoyl-CoA hydratase/isomerase family.</text>
</comment>
<name>A0A9D4V1P6_ADICA</name>
<dbReference type="Pfam" id="PF00378">
    <property type="entry name" value="ECH_1"/>
    <property type="match status" value="1"/>
</dbReference>
<evidence type="ECO:0000256" key="6">
    <source>
        <dbReference type="ARBA" id="ARBA00023098"/>
    </source>
</evidence>
<dbReference type="AlphaFoldDB" id="A0A9D4V1P6"/>
<dbReference type="GO" id="GO:0005777">
    <property type="term" value="C:peroxisome"/>
    <property type="evidence" value="ECO:0007669"/>
    <property type="project" value="TreeGrafter"/>
</dbReference>
<dbReference type="FunFam" id="3.90.226.10:FF:000049">
    <property type="entry name" value="Enoyl-CoA delta isomerase 3"/>
    <property type="match status" value="1"/>
</dbReference>
<dbReference type="InterPro" id="IPR029045">
    <property type="entry name" value="ClpP/crotonase-like_dom_sf"/>
</dbReference>
<evidence type="ECO:0000313" key="8">
    <source>
        <dbReference type="Proteomes" id="UP000886520"/>
    </source>
</evidence>
<comment type="catalytic activity">
    <reaction evidence="2">
        <text>a (3E)-enoyl-CoA = a 4-saturated (2E)-enoyl-CoA</text>
        <dbReference type="Rhea" id="RHEA:45228"/>
        <dbReference type="ChEBI" id="CHEBI:58521"/>
        <dbReference type="ChEBI" id="CHEBI:85097"/>
        <dbReference type="EC" id="5.3.3.8"/>
    </reaction>
</comment>
<evidence type="ECO:0000256" key="5">
    <source>
        <dbReference type="ARBA" id="ARBA00012064"/>
    </source>
</evidence>
<dbReference type="CDD" id="cd06558">
    <property type="entry name" value="crotonase-like"/>
    <property type="match status" value="1"/>
</dbReference>
<dbReference type="PANTHER" id="PTHR11941">
    <property type="entry name" value="ENOYL-COA HYDRATASE-RELATED"/>
    <property type="match status" value="1"/>
</dbReference>
<dbReference type="PANTHER" id="PTHR11941:SF75">
    <property type="entry name" value="ENOYL-COA HYDRATASE_ISOMERASE FAMILY PROTEIN"/>
    <property type="match status" value="1"/>
</dbReference>
<evidence type="ECO:0000256" key="1">
    <source>
        <dbReference type="ARBA" id="ARBA00000452"/>
    </source>
</evidence>
<dbReference type="GO" id="GO:0006635">
    <property type="term" value="P:fatty acid beta-oxidation"/>
    <property type="evidence" value="ECO:0007669"/>
    <property type="project" value="TreeGrafter"/>
</dbReference>